<name>A0AAD5RTM6_9PEZI</name>
<accession>A0AAD5RTM6</accession>
<protein>
    <recommendedName>
        <fullName evidence="4">Sialidase</fullName>
    </recommendedName>
</protein>
<keyword evidence="3" id="KW-1185">Reference proteome</keyword>
<feature type="region of interest" description="Disordered" evidence="1">
    <location>
        <begin position="581"/>
        <end position="616"/>
    </location>
</feature>
<reference evidence="2" key="1">
    <citation type="submission" date="2022-07" db="EMBL/GenBank/DDBJ databases">
        <title>Draft genome sequence of Zalerion maritima ATCC 34329, a (micro)plastics degrading marine fungus.</title>
        <authorList>
            <person name="Paco A."/>
            <person name="Goncalves M.F.M."/>
            <person name="Rocha-Santos T.A.P."/>
            <person name="Alves A."/>
        </authorList>
    </citation>
    <scope>NUCLEOTIDE SEQUENCE</scope>
    <source>
        <strain evidence="2">ATCC 34329</strain>
    </source>
</reference>
<gene>
    <name evidence="2" type="ORF">MKZ38_010091</name>
</gene>
<organism evidence="2 3">
    <name type="scientific">Zalerion maritima</name>
    <dbReference type="NCBI Taxonomy" id="339359"/>
    <lineage>
        <taxon>Eukaryota</taxon>
        <taxon>Fungi</taxon>
        <taxon>Dikarya</taxon>
        <taxon>Ascomycota</taxon>
        <taxon>Pezizomycotina</taxon>
        <taxon>Sordariomycetes</taxon>
        <taxon>Lulworthiomycetidae</taxon>
        <taxon>Lulworthiales</taxon>
        <taxon>Lulworthiaceae</taxon>
        <taxon>Zalerion</taxon>
    </lineage>
</organism>
<proteinExistence type="predicted"/>
<evidence type="ECO:0000313" key="3">
    <source>
        <dbReference type="Proteomes" id="UP001201980"/>
    </source>
</evidence>
<dbReference type="AlphaFoldDB" id="A0AAD5RTM6"/>
<sequence length="633" mass="68857">MDNMSNSLVGDIPFDFSSFPTMETSSAHNFSFDPSLLEIPSFTPGHARSSSSNSVFSNVSHASTMATEVSSGMPPNHSRAATPMSSRPTTPLRKASPIRQHGPILLPKIRSQDQAIHSSASRSSSAPKTSKRQRTAPPQSKATTPPPRMTHASNQHTNTTFRSMQSAGSHARSYTNPDPAINFNMAFTPPPEDQLTSSSLLCSPVQFAQDAAVNNTSRHDRGASQCSLDVQGLEKYGFPTYRHMPSYTTTSTSSPGMTATTMAPVSNMFHPQADAFMFPSMSFDRAHSPLSLSGSVEPMPQSQQPTTTLLSHLTAANPHPSLVRTISFPLRDPNTKHFWWDVRQIRQWTSFTAKTIMSLPGALSTLTAPVPETLLPMPSTGAQHPETETQLHSIYVNHYIPRLNAALAASSTKPVQFSLPSKSLPGLDNLIIAHIAGDSASAAAIFGGKPSARVVGLVRSFDRFNTGMRVEGNIKRVEYLRGVAALHHAMREHGCRYGFILTEIELVIVRNGNDATPHFGYLEVTTVQLAATSENSEDEQDQELTACLALWGLAQMAAMDAGSASQCGLAAWKSEIGAPAEGTRRKALPRDDWMPQPQLAEKRESKRSRGWIWPEDPVSRKELGKRGVRYSAC</sequence>
<feature type="region of interest" description="Disordered" evidence="1">
    <location>
        <begin position="66"/>
        <end position="197"/>
    </location>
</feature>
<comment type="caution">
    <text evidence="2">The sequence shown here is derived from an EMBL/GenBank/DDBJ whole genome shotgun (WGS) entry which is preliminary data.</text>
</comment>
<evidence type="ECO:0000256" key="1">
    <source>
        <dbReference type="SAM" id="MobiDB-lite"/>
    </source>
</evidence>
<feature type="compositionally biased region" description="Basic and acidic residues" evidence="1">
    <location>
        <begin position="582"/>
        <end position="593"/>
    </location>
</feature>
<feature type="compositionally biased region" description="Polar residues" evidence="1">
    <location>
        <begin position="151"/>
        <end position="176"/>
    </location>
</feature>
<feature type="compositionally biased region" description="Low complexity" evidence="1">
    <location>
        <begin position="118"/>
        <end position="128"/>
    </location>
</feature>
<evidence type="ECO:0000313" key="2">
    <source>
        <dbReference type="EMBL" id="KAJ2903340.1"/>
    </source>
</evidence>
<dbReference type="Proteomes" id="UP001201980">
    <property type="component" value="Unassembled WGS sequence"/>
</dbReference>
<evidence type="ECO:0008006" key="4">
    <source>
        <dbReference type="Google" id="ProtNLM"/>
    </source>
</evidence>
<dbReference type="EMBL" id="JAKWBI020000084">
    <property type="protein sequence ID" value="KAJ2903340.1"/>
    <property type="molecule type" value="Genomic_DNA"/>
</dbReference>